<dbReference type="Proteomes" id="UP001159641">
    <property type="component" value="Unassembled WGS sequence"/>
</dbReference>
<sequence length="86" mass="9138">MAQLGAKPYGVLPLPPSCLWVLPESGAWGSRRAGEGADRFWRAGGDSLGTQVPSLVRSSAPQHYPSSPSGSRLELSFRGDRRACLA</sequence>
<gene>
    <name evidence="1" type="ORF">J1605_012190</name>
</gene>
<comment type="caution">
    <text evidence="1">The sequence shown here is derived from an EMBL/GenBank/DDBJ whole genome shotgun (WGS) entry which is preliminary data.</text>
</comment>
<protein>
    <submittedName>
        <fullName evidence="1">Uncharacterized protein</fullName>
    </submittedName>
</protein>
<accession>A0AB34GMD1</accession>
<name>A0AB34GMD1_ESCRO</name>
<proteinExistence type="predicted"/>
<keyword evidence="2" id="KW-1185">Reference proteome</keyword>
<evidence type="ECO:0000313" key="1">
    <source>
        <dbReference type="EMBL" id="KAJ8779900.1"/>
    </source>
</evidence>
<evidence type="ECO:0000313" key="2">
    <source>
        <dbReference type="Proteomes" id="UP001159641"/>
    </source>
</evidence>
<organism evidence="1 2">
    <name type="scientific">Eschrichtius robustus</name>
    <name type="common">California gray whale</name>
    <name type="synonym">Eschrichtius gibbosus</name>
    <dbReference type="NCBI Taxonomy" id="9764"/>
    <lineage>
        <taxon>Eukaryota</taxon>
        <taxon>Metazoa</taxon>
        <taxon>Chordata</taxon>
        <taxon>Craniata</taxon>
        <taxon>Vertebrata</taxon>
        <taxon>Euteleostomi</taxon>
        <taxon>Mammalia</taxon>
        <taxon>Eutheria</taxon>
        <taxon>Laurasiatheria</taxon>
        <taxon>Artiodactyla</taxon>
        <taxon>Whippomorpha</taxon>
        <taxon>Cetacea</taxon>
        <taxon>Mysticeti</taxon>
        <taxon>Eschrichtiidae</taxon>
        <taxon>Eschrichtius</taxon>
    </lineage>
</organism>
<reference evidence="1 2" key="1">
    <citation type="submission" date="2022-11" db="EMBL/GenBank/DDBJ databases">
        <title>Whole genome sequence of Eschrichtius robustus ER-17-0199.</title>
        <authorList>
            <person name="Bruniche-Olsen A."/>
            <person name="Black A.N."/>
            <person name="Fields C.J."/>
            <person name="Walden K."/>
            <person name="Dewoody J.A."/>
        </authorList>
    </citation>
    <scope>NUCLEOTIDE SEQUENCE [LARGE SCALE GENOMIC DNA]</scope>
    <source>
        <strain evidence="1">ER-17-0199</strain>
        <tissue evidence="1">Blubber</tissue>
    </source>
</reference>
<dbReference type="EMBL" id="JAIQCJ010002203">
    <property type="protein sequence ID" value="KAJ8779900.1"/>
    <property type="molecule type" value="Genomic_DNA"/>
</dbReference>
<dbReference type="AlphaFoldDB" id="A0AB34GMD1"/>